<evidence type="ECO:0000256" key="1">
    <source>
        <dbReference type="ARBA" id="ARBA00022490"/>
    </source>
</evidence>
<dbReference type="Pfam" id="PF03652">
    <property type="entry name" value="RuvX"/>
    <property type="match status" value="1"/>
</dbReference>
<dbReference type="HAMAP" id="MF_00651">
    <property type="entry name" value="Nuclease_YqgF"/>
    <property type="match status" value="1"/>
</dbReference>
<comment type="similarity">
    <text evidence="5">Belongs to the YqgF HJR family.</text>
</comment>
<evidence type="ECO:0000256" key="3">
    <source>
        <dbReference type="ARBA" id="ARBA00022722"/>
    </source>
</evidence>
<dbReference type="CDD" id="cd16964">
    <property type="entry name" value="YqgF"/>
    <property type="match status" value="1"/>
</dbReference>
<comment type="caution">
    <text evidence="7">The sequence shown here is derived from an EMBL/GenBank/DDBJ whole genome shotgun (WGS) entry which is preliminary data.</text>
</comment>
<evidence type="ECO:0000256" key="2">
    <source>
        <dbReference type="ARBA" id="ARBA00022517"/>
    </source>
</evidence>
<evidence type="ECO:0000313" key="7">
    <source>
        <dbReference type="EMBL" id="HGE74674.1"/>
    </source>
</evidence>
<dbReference type="SUPFAM" id="SSF53098">
    <property type="entry name" value="Ribonuclease H-like"/>
    <property type="match status" value="1"/>
</dbReference>
<keyword evidence="3 5" id="KW-0540">Nuclease</keyword>
<comment type="function">
    <text evidence="5">Could be a nuclease involved in processing of the 5'-end of pre-16S rRNA.</text>
</comment>
<dbReference type="EMBL" id="DTPE01000041">
    <property type="protein sequence ID" value="HGE74674.1"/>
    <property type="molecule type" value="Genomic_DNA"/>
</dbReference>
<evidence type="ECO:0000256" key="4">
    <source>
        <dbReference type="ARBA" id="ARBA00022801"/>
    </source>
</evidence>
<dbReference type="EC" id="3.1.-.-" evidence="5"/>
<dbReference type="InterPro" id="IPR037027">
    <property type="entry name" value="YqgF/RNaseH-like_dom_sf"/>
</dbReference>
<comment type="subcellular location">
    <subcellularLocation>
        <location evidence="5">Cytoplasm</location>
    </subcellularLocation>
</comment>
<feature type="domain" description="YqgF/RNase H-like" evidence="6">
    <location>
        <begin position="4"/>
        <end position="99"/>
    </location>
</feature>
<dbReference type="InterPro" id="IPR006641">
    <property type="entry name" value="YqgF/RNaseH-like_dom"/>
</dbReference>
<dbReference type="AlphaFoldDB" id="A0A7V3VS10"/>
<dbReference type="GO" id="GO:0000967">
    <property type="term" value="P:rRNA 5'-end processing"/>
    <property type="evidence" value="ECO:0007669"/>
    <property type="project" value="UniProtKB-UniRule"/>
</dbReference>
<gene>
    <name evidence="7" type="ORF">ENX73_00925</name>
</gene>
<evidence type="ECO:0000256" key="5">
    <source>
        <dbReference type="HAMAP-Rule" id="MF_00651"/>
    </source>
</evidence>
<reference evidence="7" key="1">
    <citation type="journal article" date="2020" name="mSystems">
        <title>Genome- and Community-Level Interaction Insights into Carbon Utilization and Element Cycling Functions of Hydrothermarchaeota in Hydrothermal Sediment.</title>
        <authorList>
            <person name="Zhou Z."/>
            <person name="Liu Y."/>
            <person name="Xu W."/>
            <person name="Pan J."/>
            <person name="Luo Z.H."/>
            <person name="Li M."/>
        </authorList>
    </citation>
    <scope>NUCLEOTIDE SEQUENCE [LARGE SCALE GENOMIC DNA]</scope>
    <source>
        <strain evidence="7">SpSt-966</strain>
    </source>
</reference>
<accession>A0A7V3VS10</accession>
<keyword evidence="4 5" id="KW-0378">Hydrolase</keyword>
<dbReference type="GO" id="GO:0016788">
    <property type="term" value="F:hydrolase activity, acting on ester bonds"/>
    <property type="evidence" value="ECO:0007669"/>
    <property type="project" value="UniProtKB-UniRule"/>
</dbReference>
<dbReference type="SMART" id="SM00732">
    <property type="entry name" value="YqgFc"/>
    <property type="match status" value="1"/>
</dbReference>
<name>A0A7V3VS10_9BACT</name>
<proteinExistence type="inferred from homology"/>
<dbReference type="GO" id="GO:0004518">
    <property type="term" value="F:nuclease activity"/>
    <property type="evidence" value="ECO:0007669"/>
    <property type="project" value="UniProtKB-KW"/>
</dbReference>
<sequence>MKFMKKAAIDFGFKRTGIAFTDPQEKIVSRVETVETSNVLKVLEENQPLSEIIVGFPINLKMTFTKSTYGAIDAALEIAKYFSFTPVYLMDERFTTNIASSMGKKELIDGISASILLDERLNGAKGSRVFWVIPPISKKVVNLINSFNSKRLLMIGSALRGLETLYGGTDVEIFEDVPTFFRLRSKNEKYSLHFGIIWDIILQRRDLIDLVVCEKDNFEKVREIFKDHAIIVVEGERCEGTFLVGGRWLKIERESQR</sequence>
<keyword evidence="1 5" id="KW-0963">Cytoplasm</keyword>
<dbReference type="Gene3D" id="3.30.420.140">
    <property type="entry name" value="YqgF/RNase H-like domain"/>
    <property type="match status" value="1"/>
</dbReference>
<evidence type="ECO:0000259" key="6">
    <source>
        <dbReference type="SMART" id="SM00732"/>
    </source>
</evidence>
<dbReference type="GO" id="GO:0005737">
    <property type="term" value="C:cytoplasm"/>
    <property type="evidence" value="ECO:0007669"/>
    <property type="project" value="UniProtKB-SubCell"/>
</dbReference>
<dbReference type="InterPro" id="IPR012337">
    <property type="entry name" value="RNaseH-like_sf"/>
</dbReference>
<dbReference type="InterPro" id="IPR005227">
    <property type="entry name" value="YqgF"/>
</dbReference>
<protein>
    <recommendedName>
        <fullName evidence="5">Putative pre-16S rRNA nuclease</fullName>
        <ecNumber evidence="5">3.1.-.-</ecNumber>
    </recommendedName>
</protein>
<organism evidence="7">
    <name type="scientific">Mesoaciditoga lauensis</name>
    <dbReference type="NCBI Taxonomy" id="1495039"/>
    <lineage>
        <taxon>Bacteria</taxon>
        <taxon>Thermotogati</taxon>
        <taxon>Thermotogota</taxon>
        <taxon>Thermotogae</taxon>
        <taxon>Mesoaciditogales</taxon>
        <taxon>Mesoaciditogaceae</taxon>
        <taxon>Mesoaciditoga</taxon>
    </lineage>
</organism>
<keyword evidence="2 5" id="KW-0690">Ribosome biogenesis</keyword>